<sequence>MEAAPKTMTGGCLCGAIRYTVTGEPMFSCICYCNDCQKVTGSAFVAILGFTAANFKIADVDRAVEHVGLNHAKSYKGTDKTQSFCKQCGSVVFGGEYGKLPWHTVYRGTLDEQFRDEHPPTVAMFVRDRPEWAKIEGLQEFEKMPPQE</sequence>
<evidence type="ECO:0000256" key="2">
    <source>
        <dbReference type="ARBA" id="ARBA00022723"/>
    </source>
</evidence>
<dbReference type="OrthoDB" id="2212170at2759"/>
<dbReference type="Pfam" id="PF04828">
    <property type="entry name" value="GFA"/>
    <property type="match status" value="1"/>
</dbReference>
<dbReference type="HOGENOM" id="CLU_055491_3_6_1"/>
<dbReference type="RefSeq" id="XP_016209214.1">
    <property type="nucleotide sequence ID" value="XM_016362989.1"/>
</dbReference>
<keyword evidence="4" id="KW-0456">Lyase</keyword>
<evidence type="ECO:0000313" key="7">
    <source>
        <dbReference type="Proteomes" id="UP000053259"/>
    </source>
</evidence>
<organism evidence="6 7">
    <name type="scientific">Verruconis gallopava</name>
    <dbReference type="NCBI Taxonomy" id="253628"/>
    <lineage>
        <taxon>Eukaryota</taxon>
        <taxon>Fungi</taxon>
        <taxon>Dikarya</taxon>
        <taxon>Ascomycota</taxon>
        <taxon>Pezizomycotina</taxon>
        <taxon>Dothideomycetes</taxon>
        <taxon>Pleosporomycetidae</taxon>
        <taxon>Venturiales</taxon>
        <taxon>Sympoventuriaceae</taxon>
        <taxon>Verruconis</taxon>
    </lineage>
</organism>
<name>A0A0D1ZZ39_9PEZI</name>
<keyword evidence="2" id="KW-0479">Metal-binding</keyword>
<dbReference type="GO" id="GO:0046872">
    <property type="term" value="F:metal ion binding"/>
    <property type="evidence" value="ECO:0007669"/>
    <property type="project" value="UniProtKB-KW"/>
</dbReference>
<comment type="similarity">
    <text evidence="1">Belongs to the Gfa family.</text>
</comment>
<accession>A0A0D1ZZ39</accession>
<dbReference type="GO" id="GO:0016846">
    <property type="term" value="F:carbon-sulfur lyase activity"/>
    <property type="evidence" value="ECO:0007669"/>
    <property type="project" value="InterPro"/>
</dbReference>
<evidence type="ECO:0000256" key="4">
    <source>
        <dbReference type="ARBA" id="ARBA00023239"/>
    </source>
</evidence>
<feature type="domain" description="CENP-V/GFA" evidence="5">
    <location>
        <begin position="8"/>
        <end position="142"/>
    </location>
</feature>
<dbReference type="InterPro" id="IPR011057">
    <property type="entry name" value="Mss4-like_sf"/>
</dbReference>
<evidence type="ECO:0000313" key="6">
    <source>
        <dbReference type="EMBL" id="KIV99344.1"/>
    </source>
</evidence>
<dbReference type="PROSITE" id="PS51891">
    <property type="entry name" value="CENP_V_GFA"/>
    <property type="match status" value="1"/>
</dbReference>
<dbReference type="SUPFAM" id="SSF51316">
    <property type="entry name" value="Mss4-like"/>
    <property type="match status" value="1"/>
</dbReference>
<evidence type="ECO:0000256" key="3">
    <source>
        <dbReference type="ARBA" id="ARBA00022833"/>
    </source>
</evidence>
<dbReference type="Proteomes" id="UP000053259">
    <property type="component" value="Unassembled WGS sequence"/>
</dbReference>
<dbReference type="Gene3D" id="3.90.1590.10">
    <property type="entry name" value="glutathione-dependent formaldehyde- activating enzyme (gfa)"/>
    <property type="match status" value="1"/>
</dbReference>
<keyword evidence="7" id="KW-1185">Reference proteome</keyword>
<dbReference type="VEuPathDB" id="FungiDB:PV09_09002"/>
<dbReference type="GeneID" id="27316975"/>
<dbReference type="InterPro" id="IPR006913">
    <property type="entry name" value="CENP-V/GFA"/>
</dbReference>
<proteinExistence type="inferred from homology"/>
<dbReference type="EMBL" id="KN847579">
    <property type="protein sequence ID" value="KIV99344.1"/>
    <property type="molecule type" value="Genomic_DNA"/>
</dbReference>
<dbReference type="InParanoid" id="A0A0D1ZZ39"/>
<reference evidence="6 7" key="1">
    <citation type="submission" date="2015-01" db="EMBL/GenBank/DDBJ databases">
        <title>The Genome Sequence of Ochroconis gallopava CBS43764.</title>
        <authorList>
            <consortium name="The Broad Institute Genomics Platform"/>
            <person name="Cuomo C."/>
            <person name="de Hoog S."/>
            <person name="Gorbushina A."/>
            <person name="Stielow B."/>
            <person name="Teixiera M."/>
            <person name="Abouelleil A."/>
            <person name="Chapman S.B."/>
            <person name="Priest M."/>
            <person name="Young S.K."/>
            <person name="Wortman J."/>
            <person name="Nusbaum C."/>
            <person name="Birren B."/>
        </authorList>
    </citation>
    <scope>NUCLEOTIDE SEQUENCE [LARGE SCALE GENOMIC DNA]</scope>
    <source>
        <strain evidence="6 7">CBS 43764</strain>
    </source>
</reference>
<dbReference type="PANTHER" id="PTHR33337:SF40">
    <property type="entry name" value="CENP-V_GFA DOMAIN-CONTAINING PROTEIN-RELATED"/>
    <property type="match status" value="1"/>
</dbReference>
<evidence type="ECO:0000259" key="5">
    <source>
        <dbReference type="PROSITE" id="PS51891"/>
    </source>
</evidence>
<protein>
    <recommendedName>
        <fullName evidence="5">CENP-V/GFA domain-containing protein</fullName>
    </recommendedName>
</protein>
<dbReference type="STRING" id="253628.A0A0D1ZZ39"/>
<keyword evidence="3" id="KW-0862">Zinc</keyword>
<dbReference type="PANTHER" id="PTHR33337">
    <property type="entry name" value="GFA DOMAIN-CONTAINING PROTEIN"/>
    <property type="match status" value="1"/>
</dbReference>
<gene>
    <name evidence="6" type="ORF">PV09_09002</name>
</gene>
<dbReference type="AlphaFoldDB" id="A0A0D1ZZ39"/>
<evidence type="ECO:0000256" key="1">
    <source>
        <dbReference type="ARBA" id="ARBA00005495"/>
    </source>
</evidence>